<evidence type="ECO:0000256" key="1">
    <source>
        <dbReference type="ARBA" id="ARBA00004651"/>
    </source>
</evidence>
<evidence type="ECO:0000313" key="8">
    <source>
        <dbReference type="EMBL" id="MBA6413061.1"/>
    </source>
</evidence>
<keyword evidence="5 6" id="KW-0472">Membrane</keyword>
<feature type="transmembrane region" description="Helical" evidence="6">
    <location>
        <begin position="678"/>
        <end position="700"/>
    </location>
</feature>
<feature type="transmembrane region" description="Helical" evidence="6">
    <location>
        <begin position="627"/>
        <end position="643"/>
    </location>
</feature>
<comment type="caution">
    <text evidence="8">The sequence shown here is derived from an EMBL/GenBank/DDBJ whole genome shotgun (WGS) entry which is preliminary data.</text>
</comment>
<dbReference type="EMBL" id="JACFXU010000014">
    <property type="protein sequence ID" value="MBA6413061.1"/>
    <property type="molecule type" value="Genomic_DNA"/>
</dbReference>
<reference evidence="8 9" key="1">
    <citation type="submission" date="2020-07" db="EMBL/GenBank/DDBJ databases">
        <title>Halieaceae bacterium, F7430, whole genome shotgun sequencing project.</title>
        <authorList>
            <person name="Jiang S."/>
            <person name="Liu Z.W."/>
            <person name="Du Z.J."/>
        </authorList>
    </citation>
    <scope>NUCLEOTIDE SEQUENCE [LARGE SCALE GENOMIC DNA]</scope>
    <source>
        <strain evidence="8 9">F7430</strain>
    </source>
</reference>
<dbReference type="RefSeq" id="WP_182171620.1">
    <property type="nucleotide sequence ID" value="NZ_JACFXU010000014.1"/>
</dbReference>
<dbReference type="Pfam" id="PF03176">
    <property type="entry name" value="MMPL"/>
    <property type="match status" value="2"/>
</dbReference>
<keyword evidence="2" id="KW-1003">Cell membrane</keyword>
<gene>
    <name evidence="8" type="ORF">H2508_08060</name>
</gene>
<dbReference type="SUPFAM" id="SSF82866">
    <property type="entry name" value="Multidrug efflux transporter AcrB transmembrane domain"/>
    <property type="match status" value="2"/>
</dbReference>
<feature type="transmembrane region" description="Helical" evidence="6">
    <location>
        <begin position="367"/>
        <end position="392"/>
    </location>
</feature>
<dbReference type="InterPro" id="IPR050545">
    <property type="entry name" value="Mycobact_MmpL"/>
</dbReference>
<evidence type="ECO:0000256" key="2">
    <source>
        <dbReference type="ARBA" id="ARBA00022475"/>
    </source>
</evidence>
<dbReference type="Proteomes" id="UP000539350">
    <property type="component" value="Unassembled WGS sequence"/>
</dbReference>
<feature type="transmembrane region" description="Helical" evidence="6">
    <location>
        <begin position="25"/>
        <end position="44"/>
    </location>
</feature>
<accession>A0A7W2YJ08</accession>
<evidence type="ECO:0000256" key="4">
    <source>
        <dbReference type="ARBA" id="ARBA00022989"/>
    </source>
</evidence>
<keyword evidence="4 6" id="KW-1133">Transmembrane helix</keyword>
<feature type="domain" description="SSD" evidence="7">
    <location>
        <begin position="232"/>
        <end position="391"/>
    </location>
</feature>
<evidence type="ECO:0000259" key="7">
    <source>
        <dbReference type="PROSITE" id="PS50156"/>
    </source>
</evidence>
<dbReference type="InterPro" id="IPR000731">
    <property type="entry name" value="SSD"/>
</dbReference>
<comment type="subcellular location">
    <subcellularLocation>
        <location evidence="1">Cell membrane</location>
        <topology evidence="1">Multi-pass membrane protein</topology>
    </subcellularLocation>
</comment>
<dbReference type="PROSITE" id="PS50156">
    <property type="entry name" value="SSD"/>
    <property type="match status" value="1"/>
</dbReference>
<sequence length="784" mass="85944">MTKHESTTLSAEDGRLRPLLGTLMMRARVPLIALFAIATLFFGWQASQLKPDASFEKMLPTLHPYILNFLERQDELKGLGNSVRIIVESRQGDIFTKEYQQLLQEITDEVFYVNGVDRSAMQSLWTPNTRWMEVTEEGFVGGAVIPDDYDGSERTLVKLRENVLKSGQIGRIVANDFKSTIIVAPLVEIDPNTGERLDYAKFSQDLETMVRNKYQSEKVSIRITGFAKLIGDLIDGATLVGLFFLVAFGITAVMLFLYSRCVWLTGAALLCSTVAVVWQMGLLKLMGLGLDPYSMLVPFLVFAVGVSHSVQIINRFGTLIYLEMPRIEAAKLTFIRLSKPGFVALLSDGVGFFTLRVIDIPVIQELALVAATGIAVLVLTNLLLLPLVLTFTGISSRCVSYRVEKENSNFRHWRILSGVAQRGPALSVLAVCTVLFAVGIYFGKFQKIGDLDPGAPELRPDSRYNQDNAFLTNNYSTSTDVFVVMASTDVQQCGSYEFISAVNYFQGVMETVPGVQSAMSLVDVSKLAIQGMNEGSPKWHETSRNRYILNNSLSSAPSTLRNTDCSMAPVILFLDDHKADTLDGVVQAVTEFAEQHNSDSLQFDLAAGNAGVEAATNIVIRNAQNKMLWWVYGVVIALCLINFRSLRITACIIIPLVLTSVLGQALMAALGIGVKVATLPVIALGVGIGVDYGIYIYSALQSHLAKGEGLQEAYFHALKSSGTAVAFTGLTLAVGVGTWIFSPIKFQADMGIMLTFMFFWNMIGALLFLPALAWLLTSSKKASD</sequence>
<feature type="transmembrane region" description="Helical" evidence="6">
    <location>
        <begin position="424"/>
        <end position="443"/>
    </location>
</feature>
<dbReference type="InterPro" id="IPR004869">
    <property type="entry name" value="MMPL_dom"/>
</dbReference>
<protein>
    <submittedName>
        <fullName evidence="8">RND family transporter</fullName>
    </submittedName>
</protein>
<dbReference type="PANTHER" id="PTHR33406:SF10">
    <property type="entry name" value="SSD DOMAIN-CONTAINING PROTEIN"/>
    <property type="match status" value="1"/>
</dbReference>
<evidence type="ECO:0000313" key="9">
    <source>
        <dbReference type="Proteomes" id="UP000539350"/>
    </source>
</evidence>
<evidence type="ECO:0000256" key="3">
    <source>
        <dbReference type="ARBA" id="ARBA00022692"/>
    </source>
</evidence>
<dbReference type="AlphaFoldDB" id="A0A7W2YJ08"/>
<name>A0A7W2YJ08_9GAMM</name>
<dbReference type="PANTHER" id="PTHR33406">
    <property type="entry name" value="MEMBRANE PROTEIN MJ1562-RELATED"/>
    <property type="match status" value="1"/>
</dbReference>
<feature type="transmembrane region" description="Helical" evidence="6">
    <location>
        <begin position="293"/>
        <end position="313"/>
    </location>
</feature>
<keyword evidence="3 6" id="KW-0812">Transmembrane</keyword>
<dbReference type="GO" id="GO:0005886">
    <property type="term" value="C:plasma membrane"/>
    <property type="evidence" value="ECO:0007669"/>
    <property type="project" value="UniProtKB-SubCell"/>
</dbReference>
<proteinExistence type="predicted"/>
<feature type="transmembrane region" description="Helical" evidence="6">
    <location>
        <begin position="236"/>
        <end position="257"/>
    </location>
</feature>
<keyword evidence="9" id="KW-1185">Reference proteome</keyword>
<feature type="transmembrane region" description="Helical" evidence="6">
    <location>
        <begin position="650"/>
        <end position="672"/>
    </location>
</feature>
<feature type="transmembrane region" description="Helical" evidence="6">
    <location>
        <begin position="721"/>
        <end position="741"/>
    </location>
</feature>
<organism evidence="8 9">
    <name type="scientific">Sediminihaliea albiluteola</name>
    <dbReference type="NCBI Taxonomy" id="2758564"/>
    <lineage>
        <taxon>Bacteria</taxon>
        <taxon>Pseudomonadati</taxon>
        <taxon>Pseudomonadota</taxon>
        <taxon>Gammaproteobacteria</taxon>
        <taxon>Cellvibrionales</taxon>
        <taxon>Halieaceae</taxon>
        <taxon>Sediminihaliea</taxon>
    </lineage>
</organism>
<feature type="transmembrane region" description="Helical" evidence="6">
    <location>
        <begin position="262"/>
        <end position="281"/>
    </location>
</feature>
<feature type="transmembrane region" description="Helical" evidence="6">
    <location>
        <begin position="753"/>
        <end position="776"/>
    </location>
</feature>
<evidence type="ECO:0000256" key="6">
    <source>
        <dbReference type="SAM" id="Phobius"/>
    </source>
</evidence>
<evidence type="ECO:0000256" key="5">
    <source>
        <dbReference type="ARBA" id="ARBA00023136"/>
    </source>
</evidence>
<dbReference type="Gene3D" id="1.20.1640.10">
    <property type="entry name" value="Multidrug efflux transporter AcrB transmembrane domain"/>
    <property type="match status" value="2"/>
</dbReference>